<feature type="compositionally biased region" description="Pro residues" evidence="1">
    <location>
        <begin position="132"/>
        <end position="144"/>
    </location>
</feature>
<feature type="compositionally biased region" description="Acidic residues" evidence="1">
    <location>
        <begin position="146"/>
        <end position="161"/>
    </location>
</feature>
<reference evidence="2 3" key="1">
    <citation type="submission" date="2024-02" db="EMBL/GenBank/DDBJ databases">
        <title>High-quality chromosome-scale genome assembly of Pensacola bahiagrass (Paspalum notatum Flugge var. saurae).</title>
        <authorList>
            <person name="Vega J.M."/>
            <person name="Podio M."/>
            <person name="Orjuela J."/>
            <person name="Siena L.A."/>
            <person name="Pessino S.C."/>
            <person name="Combes M.C."/>
            <person name="Mariac C."/>
            <person name="Albertini E."/>
            <person name="Pupilli F."/>
            <person name="Ortiz J.P.A."/>
            <person name="Leblanc O."/>
        </authorList>
    </citation>
    <scope>NUCLEOTIDE SEQUENCE [LARGE SCALE GENOMIC DNA]</scope>
    <source>
        <strain evidence="2">R1</strain>
        <tissue evidence="2">Leaf</tissue>
    </source>
</reference>
<name>A0AAQ3TA66_PASNO</name>
<dbReference type="EMBL" id="CP144748">
    <property type="protein sequence ID" value="WVZ70109.1"/>
    <property type="molecule type" value="Genomic_DNA"/>
</dbReference>
<feature type="compositionally biased region" description="Acidic residues" evidence="1">
    <location>
        <begin position="100"/>
        <end position="130"/>
    </location>
</feature>
<protein>
    <submittedName>
        <fullName evidence="2">Uncharacterized protein</fullName>
    </submittedName>
</protein>
<evidence type="ECO:0000313" key="2">
    <source>
        <dbReference type="EMBL" id="WVZ70109.1"/>
    </source>
</evidence>
<feature type="compositionally biased region" description="Acidic residues" evidence="1">
    <location>
        <begin position="171"/>
        <end position="180"/>
    </location>
</feature>
<evidence type="ECO:0000313" key="3">
    <source>
        <dbReference type="Proteomes" id="UP001341281"/>
    </source>
</evidence>
<evidence type="ECO:0000256" key="1">
    <source>
        <dbReference type="SAM" id="MobiDB-lite"/>
    </source>
</evidence>
<dbReference type="Proteomes" id="UP001341281">
    <property type="component" value="Chromosome 04"/>
</dbReference>
<gene>
    <name evidence="2" type="ORF">U9M48_018803</name>
</gene>
<feature type="region of interest" description="Disordered" evidence="1">
    <location>
        <begin position="72"/>
        <end position="186"/>
    </location>
</feature>
<feature type="compositionally biased region" description="Pro residues" evidence="1">
    <location>
        <begin position="87"/>
        <end position="96"/>
    </location>
</feature>
<organism evidence="2 3">
    <name type="scientific">Paspalum notatum var. saurae</name>
    <dbReference type="NCBI Taxonomy" id="547442"/>
    <lineage>
        <taxon>Eukaryota</taxon>
        <taxon>Viridiplantae</taxon>
        <taxon>Streptophyta</taxon>
        <taxon>Embryophyta</taxon>
        <taxon>Tracheophyta</taxon>
        <taxon>Spermatophyta</taxon>
        <taxon>Magnoliopsida</taxon>
        <taxon>Liliopsida</taxon>
        <taxon>Poales</taxon>
        <taxon>Poaceae</taxon>
        <taxon>PACMAD clade</taxon>
        <taxon>Panicoideae</taxon>
        <taxon>Andropogonodae</taxon>
        <taxon>Paspaleae</taxon>
        <taxon>Paspalinae</taxon>
        <taxon>Paspalum</taxon>
    </lineage>
</organism>
<dbReference type="AlphaFoldDB" id="A0AAQ3TA66"/>
<accession>A0AAQ3TA66</accession>
<proteinExistence type="predicted"/>
<keyword evidence="3" id="KW-1185">Reference proteome</keyword>
<sequence length="273" mass="30924">MNKWGLANLGHNGNHDLWVKLYNLSRVFKTDISAVLTVKSGLDPHRLEFQLQGEWLMVIMMSTFKRTARMRVGGRGYGGPNRIRLPTPTPPSPPPQEWVDLTESEEEDPEELVPELSEDEPEEEPQEEPLEVQPPVPPSAPPQEQPQEEPEDPAVDPEGPEQDPKDGDAPPSDDDEDDNEAAPVVTTTHRWFDYPLPVPRMLRKTLEMLHYDQFWITYVGTRYRHPVLPDDWDMTVEISIPDEFGSRRTSTSGTHLLAATAMKPPSVMLPGRP</sequence>